<gene>
    <name evidence="2" type="ORF">BJ508DRAFT_332814</name>
</gene>
<feature type="compositionally biased region" description="Low complexity" evidence="1">
    <location>
        <begin position="108"/>
        <end position="119"/>
    </location>
</feature>
<evidence type="ECO:0000313" key="2">
    <source>
        <dbReference type="EMBL" id="RPA74668.1"/>
    </source>
</evidence>
<evidence type="ECO:0000256" key="1">
    <source>
        <dbReference type="SAM" id="MobiDB-lite"/>
    </source>
</evidence>
<accession>A0A3N4HQ91</accession>
<sequence length="146" mass="15157">MSSTPPTAMNKSDLPLASEKDQSTTSPSSSEPLSPIFPTNPPNTPSTPGGQAASATRSLLSLGIKPYDSMASLGFGSAPDRFVPARLRPAGNMNPFVAGGGYRKRPGVSRSSTGGSYSGRNVDKVDPRNLEGNAKGVEGDLWEYGL</sequence>
<feature type="compositionally biased region" description="Low complexity" evidence="1">
    <location>
        <begin position="23"/>
        <end position="34"/>
    </location>
</feature>
<proteinExistence type="predicted"/>
<dbReference type="AlphaFoldDB" id="A0A3N4HQ91"/>
<dbReference type="Proteomes" id="UP000275078">
    <property type="component" value="Unassembled WGS sequence"/>
</dbReference>
<name>A0A3N4HQ91_ASCIM</name>
<reference evidence="2 3" key="1">
    <citation type="journal article" date="2018" name="Nat. Ecol. Evol.">
        <title>Pezizomycetes genomes reveal the molecular basis of ectomycorrhizal truffle lifestyle.</title>
        <authorList>
            <person name="Murat C."/>
            <person name="Payen T."/>
            <person name="Noel B."/>
            <person name="Kuo A."/>
            <person name="Morin E."/>
            <person name="Chen J."/>
            <person name="Kohler A."/>
            <person name="Krizsan K."/>
            <person name="Balestrini R."/>
            <person name="Da Silva C."/>
            <person name="Montanini B."/>
            <person name="Hainaut M."/>
            <person name="Levati E."/>
            <person name="Barry K.W."/>
            <person name="Belfiori B."/>
            <person name="Cichocki N."/>
            <person name="Clum A."/>
            <person name="Dockter R.B."/>
            <person name="Fauchery L."/>
            <person name="Guy J."/>
            <person name="Iotti M."/>
            <person name="Le Tacon F."/>
            <person name="Lindquist E.A."/>
            <person name="Lipzen A."/>
            <person name="Malagnac F."/>
            <person name="Mello A."/>
            <person name="Molinier V."/>
            <person name="Miyauchi S."/>
            <person name="Poulain J."/>
            <person name="Riccioni C."/>
            <person name="Rubini A."/>
            <person name="Sitrit Y."/>
            <person name="Splivallo R."/>
            <person name="Traeger S."/>
            <person name="Wang M."/>
            <person name="Zifcakova L."/>
            <person name="Wipf D."/>
            <person name="Zambonelli A."/>
            <person name="Paolocci F."/>
            <person name="Nowrousian M."/>
            <person name="Ottonello S."/>
            <person name="Baldrian P."/>
            <person name="Spatafora J.W."/>
            <person name="Henrissat B."/>
            <person name="Nagy L.G."/>
            <person name="Aury J.M."/>
            <person name="Wincker P."/>
            <person name="Grigoriev I.V."/>
            <person name="Bonfante P."/>
            <person name="Martin F.M."/>
        </authorList>
    </citation>
    <scope>NUCLEOTIDE SEQUENCE [LARGE SCALE GENOMIC DNA]</scope>
    <source>
        <strain evidence="2 3">RN42</strain>
    </source>
</reference>
<dbReference type="EMBL" id="ML119783">
    <property type="protein sequence ID" value="RPA74668.1"/>
    <property type="molecule type" value="Genomic_DNA"/>
</dbReference>
<evidence type="ECO:0000313" key="3">
    <source>
        <dbReference type="Proteomes" id="UP000275078"/>
    </source>
</evidence>
<feature type="region of interest" description="Disordered" evidence="1">
    <location>
        <begin position="1"/>
        <end position="57"/>
    </location>
</feature>
<protein>
    <submittedName>
        <fullName evidence="2">Uncharacterized protein</fullName>
    </submittedName>
</protein>
<keyword evidence="3" id="KW-1185">Reference proteome</keyword>
<feature type="region of interest" description="Disordered" evidence="1">
    <location>
        <begin position="88"/>
        <end position="134"/>
    </location>
</feature>
<organism evidence="2 3">
    <name type="scientific">Ascobolus immersus RN42</name>
    <dbReference type="NCBI Taxonomy" id="1160509"/>
    <lineage>
        <taxon>Eukaryota</taxon>
        <taxon>Fungi</taxon>
        <taxon>Dikarya</taxon>
        <taxon>Ascomycota</taxon>
        <taxon>Pezizomycotina</taxon>
        <taxon>Pezizomycetes</taxon>
        <taxon>Pezizales</taxon>
        <taxon>Ascobolaceae</taxon>
        <taxon>Ascobolus</taxon>
    </lineage>
</organism>
<feature type="compositionally biased region" description="Polar residues" evidence="1">
    <location>
        <begin position="1"/>
        <end position="10"/>
    </location>
</feature>